<name>A0ABR2H2S0_9EUKA</name>
<protein>
    <submittedName>
        <fullName evidence="1">Uncharacterized protein</fullName>
    </submittedName>
</protein>
<accession>A0ABR2H2S0</accession>
<keyword evidence="2" id="KW-1185">Reference proteome</keyword>
<gene>
    <name evidence="1" type="ORF">M9Y10_030670</name>
</gene>
<comment type="caution">
    <text evidence="1">The sequence shown here is derived from an EMBL/GenBank/DDBJ whole genome shotgun (WGS) entry which is preliminary data.</text>
</comment>
<reference evidence="1 2" key="1">
    <citation type="submission" date="2024-04" db="EMBL/GenBank/DDBJ databases">
        <title>Tritrichomonas musculus Genome.</title>
        <authorList>
            <person name="Alves-Ferreira E."/>
            <person name="Grigg M."/>
            <person name="Lorenzi H."/>
            <person name="Galac M."/>
        </authorList>
    </citation>
    <scope>NUCLEOTIDE SEQUENCE [LARGE SCALE GENOMIC DNA]</scope>
    <source>
        <strain evidence="1 2">EAF2021</strain>
    </source>
</reference>
<proteinExistence type="predicted"/>
<organism evidence="1 2">
    <name type="scientific">Tritrichomonas musculus</name>
    <dbReference type="NCBI Taxonomy" id="1915356"/>
    <lineage>
        <taxon>Eukaryota</taxon>
        <taxon>Metamonada</taxon>
        <taxon>Parabasalia</taxon>
        <taxon>Tritrichomonadida</taxon>
        <taxon>Tritrichomonadidae</taxon>
        <taxon>Tritrichomonas</taxon>
    </lineage>
</organism>
<dbReference type="Proteomes" id="UP001470230">
    <property type="component" value="Unassembled WGS sequence"/>
</dbReference>
<sequence>MGRPSRKIVASTVMLEDPSGEIFLFSIDKKGRSTFICKDHQLSFPSKCQKPEDMQSMMTSIVLDDNLKPKNSVKPINQNNCPKKTSKYRVESKKFDMFLSEIDKNLGIDDFLKTNKLSFMMLPIITD</sequence>
<dbReference type="EMBL" id="JAPFFF010000045">
    <property type="protein sequence ID" value="KAK8840465.1"/>
    <property type="molecule type" value="Genomic_DNA"/>
</dbReference>
<evidence type="ECO:0000313" key="1">
    <source>
        <dbReference type="EMBL" id="KAK8840465.1"/>
    </source>
</evidence>
<evidence type="ECO:0000313" key="2">
    <source>
        <dbReference type="Proteomes" id="UP001470230"/>
    </source>
</evidence>